<dbReference type="AlphaFoldDB" id="A0ABD7NEE5"/>
<keyword evidence="2" id="KW-1185">Reference proteome</keyword>
<sequence>METNVASLTIVSNRSVDGEIWTTRLFGESPSSILEQVEKEEQIEALGITKDGQLFYSSGLKPELLF</sequence>
<reference evidence="1 2" key="1">
    <citation type="submission" date="2018-06" db="EMBL/GenBank/DDBJ databases">
        <authorList>
            <consortium name="Pathogen Informatics"/>
            <person name="Doyle S."/>
        </authorList>
    </citation>
    <scope>NUCLEOTIDE SEQUENCE [LARGE SCALE GENOMIC DNA]</scope>
    <source>
        <strain evidence="1 2">NCTC1080</strain>
    </source>
</reference>
<gene>
    <name evidence="1" type="ORF">NCTC1080_00960</name>
</gene>
<protein>
    <submittedName>
        <fullName evidence="1">Thiamine biosynthesis lipoprotein</fullName>
    </submittedName>
</protein>
<comment type="caution">
    <text evidence="1">The sequence shown here is derived from an EMBL/GenBank/DDBJ whole genome shotgun (WGS) entry which is preliminary data.</text>
</comment>
<evidence type="ECO:0000313" key="1">
    <source>
        <dbReference type="EMBL" id="SUO78083.1"/>
    </source>
</evidence>
<dbReference type="EMBL" id="UHHS01000001">
    <property type="protein sequence ID" value="SUO78083.1"/>
    <property type="molecule type" value="Genomic_DNA"/>
</dbReference>
<dbReference type="Proteomes" id="UP000254098">
    <property type="component" value="Unassembled WGS sequence"/>
</dbReference>
<organism evidence="1 2">
    <name type="scientific">Streptococcus viridans</name>
    <dbReference type="NCBI Taxonomy" id="78535"/>
    <lineage>
        <taxon>Bacteria</taxon>
        <taxon>Bacillati</taxon>
        <taxon>Bacillota</taxon>
        <taxon>Bacilli</taxon>
        <taxon>Lactobacillales</taxon>
        <taxon>Streptococcaceae</taxon>
        <taxon>Streptococcus</taxon>
    </lineage>
</organism>
<accession>A0ABD7NEE5</accession>
<dbReference type="Gene3D" id="3.10.520.10">
    <property type="entry name" value="ApbE-like domains"/>
    <property type="match status" value="1"/>
</dbReference>
<name>A0ABD7NEE5_9STRE</name>
<keyword evidence="1" id="KW-0449">Lipoprotein</keyword>
<proteinExistence type="predicted"/>
<dbReference type="InterPro" id="IPR003374">
    <property type="entry name" value="ApbE-like_sf"/>
</dbReference>
<evidence type="ECO:0000313" key="2">
    <source>
        <dbReference type="Proteomes" id="UP000254098"/>
    </source>
</evidence>
<dbReference type="SUPFAM" id="SSF143631">
    <property type="entry name" value="ApbE-like"/>
    <property type="match status" value="1"/>
</dbReference>